<dbReference type="GO" id="GO:0016787">
    <property type="term" value="F:hydrolase activity"/>
    <property type="evidence" value="ECO:0007669"/>
    <property type="project" value="UniProtKB-KW"/>
</dbReference>
<dbReference type="CDD" id="cd09725">
    <property type="entry name" value="Cas2_I_II_III"/>
    <property type="match status" value="1"/>
</dbReference>
<evidence type="ECO:0000256" key="6">
    <source>
        <dbReference type="ARBA" id="ARBA00022801"/>
    </source>
</evidence>
<dbReference type="InterPro" id="IPR019199">
    <property type="entry name" value="Virulence_VapD/CRISPR_Cas2"/>
</dbReference>
<evidence type="ECO:0000256" key="3">
    <source>
        <dbReference type="ARBA" id="ARBA00022722"/>
    </source>
</evidence>
<accession>M8DW00</accession>
<comment type="function">
    <text evidence="9">CRISPR (clustered regularly interspaced short palindromic repeat), is an adaptive immune system that provides protection against mobile genetic elements (viruses, transposable elements and conjugative plasmids). CRISPR clusters contain sequences complementary to antecedent mobile elements and target invading nucleic acids. CRISPR clusters are transcribed and processed into CRISPR RNA (crRNA). Functions as a ssRNA-specific endoribonuclease. Involved in the integration of spacer DNA into the CRISPR cassette.</text>
</comment>
<keyword evidence="6 9" id="KW-0378">Hydrolase</keyword>
<proteinExistence type="inferred from homology"/>
<evidence type="ECO:0000256" key="5">
    <source>
        <dbReference type="ARBA" id="ARBA00022759"/>
    </source>
</evidence>
<organism evidence="10 11">
    <name type="scientific">Brevibacillus borstelensis AK1</name>
    <dbReference type="NCBI Taxonomy" id="1300222"/>
    <lineage>
        <taxon>Bacteria</taxon>
        <taxon>Bacillati</taxon>
        <taxon>Bacillota</taxon>
        <taxon>Bacilli</taxon>
        <taxon>Bacillales</taxon>
        <taxon>Paenibacillaceae</taxon>
        <taxon>Brevibacillus</taxon>
    </lineage>
</organism>
<dbReference type="OrthoDB" id="9798176at2"/>
<comment type="caution">
    <text evidence="10">The sequence shown here is derived from an EMBL/GenBank/DDBJ whole genome shotgun (WGS) entry which is preliminary data.</text>
</comment>
<keyword evidence="3 9" id="KW-0540">Nuclease</keyword>
<evidence type="ECO:0000256" key="2">
    <source>
        <dbReference type="ARBA" id="ARBA00009959"/>
    </source>
</evidence>
<evidence type="ECO:0000256" key="1">
    <source>
        <dbReference type="ARBA" id="ARBA00001946"/>
    </source>
</evidence>
<evidence type="ECO:0000256" key="7">
    <source>
        <dbReference type="ARBA" id="ARBA00022842"/>
    </source>
</evidence>
<dbReference type="Pfam" id="PF09827">
    <property type="entry name" value="CRISPR_Cas2"/>
    <property type="match status" value="1"/>
</dbReference>
<name>M8DW00_9BACL</name>
<evidence type="ECO:0000256" key="4">
    <source>
        <dbReference type="ARBA" id="ARBA00022723"/>
    </source>
</evidence>
<dbReference type="NCBIfam" id="TIGR01573">
    <property type="entry name" value="cas2"/>
    <property type="match status" value="1"/>
</dbReference>
<evidence type="ECO:0000313" key="11">
    <source>
        <dbReference type="Proteomes" id="UP000012081"/>
    </source>
</evidence>
<comment type="similarity">
    <text evidence="2 9">Belongs to the CRISPR-associated endoribonuclease Cas2 protein family.</text>
</comment>
<keyword evidence="8 9" id="KW-0051">Antiviral defense</keyword>
<gene>
    <name evidence="9" type="primary">cas2</name>
    <name evidence="10" type="ORF">I532_18137</name>
</gene>
<keyword evidence="7 9" id="KW-0460">Magnesium</keyword>
<dbReference type="GO" id="GO:0051607">
    <property type="term" value="P:defense response to virus"/>
    <property type="evidence" value="ECO:0007669"/>
    <property type="project" value="UniProtKB-UniRule"/>
</dbReference>
<dbReference type="Proteomes" id="UP000012081">
    <property type="component" value="Unassembled WGS sequence"/>
</dbReference>
<dbReference type="PANTHER" id="PTHR34405:SF3">
    <property type="entry name" value="CRISPR-ASSOCIATED ENDORIBONUCLEASE CAS2 3"/>
    <property type="match status" value="1"/>
</dbReference>
<dbReference type="InterPro" id="IPR021127">
    <property type="entry name" value="CRISPR_associated_Cas2"/>
</dbReference>
<keyword evidence="11" id="KW-1185">Reference proteome</keyword>
<dbReference type="GO" id="GO:0046872">
    <property type="term" value="F:metal ion binding"/>
    <property type="evidence" value="ECO:0007669"/>
    <property type="project" value="UniProtKB-UniRule"/>
</dbReference>
<dbReference type="STRING" id="1300222.I532_18137"/>
<evidence type="ECO:0000256" key="8">
    <source>
        <dbReference type="ARBA" id="ARBA00023118"/>
    </source>
</evidence>
<dbReference type="SUPFAM" id="SSF143430">
    <property type="entry name" value="TTP0101/SSO1404-like"/>
    <property type="match status" value="1"/>
</dbReference>
<dbReference type="GO" id="GO:0004521">
    <property type="term" value="F:RNA endonuclease activity"/>
    <property type="evidence" value="ECO:0007669"/>
    <property type="project" value="InterPro"/>
</dbReference>
<comment type="subunit">
    <text evidence="9">Homodimer, forms a heterotetramer with a Cas1 homodimer.</text>
</comment>
<sequence length="97" mass="11782">MSGKMKYYLVCYDIREPKRWKKCFRLMKGYGERIQYSVFQCYLSERAMAQLRWELAKILSKEDSLLIAPIYAPDQNKIIQWNMSAEWSPDRERFKTL</sequence>
<reference evidence="10 11" key="1">
    <citation type="submission" date="2013-03" db="EMBL/GenBank/DDBJ databases">
        <title>Assembly of a new bacterial strain Brevibacillus borstelensis AK1.</title>
        <authorList>
            <person name="Rajan I."/>
            <person name="PoliReddy D."/>
            <person name="Sugumar T."/>
            <person name="Rathinam K."/>
            <person name="Alqarawi S."/>
            <person name="Khalil A.B."/>
            <person name="Sivakumar N."/>
        </authorList>
    </citation>
    <scope>NUCLEOTIDE SEQUENCE [LARGE SCALE GENOMIC DNA]</scope>
    <source>
        <strain evidence="10 11">AK1</strain>
    </source>
</reference>
<keyword evidence="4 9" id="KW-0479">Metal-binding</keyword>
<dbReference type="GO" id="GO:0043571">
    <property type="term" value="P:maintenance of CRISPR repeat elements"/>
    <property type="evidence" value="ECO:0007669"/>
    <property type="project" value="UniProtKB-UniRule"/>
</dbReference>
<dbReference type="AlphaFoldDB" id="M8DW00"/>
<evidence type="ECO:0000256" key="9">
    <source>
        <dbReference type="HAMAP-Rule" id="MF_01471"/>
    </source>
</evidence>
<dbReference type="EMBL" id="APBN01000009">
    <property type="protein sequence ID" value="EMT51166.1"/>
    <property type="molecule type" value="Genomic_DNA"/>
</dbReference>
<dbReference type="HAMAP" id="MF_01471">
    <property type="entry name" value="Cas2"/>
    <property type="match status" value="1"/>
</dbReference>
<dbReference type="Gene3D" id="3.30.70.240">
    <property type="match status" value="1"/>
</dbReference>
<keyword evidence="5 9" id="KW-0255">Endonuclease</keyword>
<dbReference type="PANTHER" id="PTHR34405">
    <property type="entry name" value="CRISPR-ASSOCIATED ENDORIBONUCLEASE CAS2"/>
    <property type="match status" value="1"/>
</dbReference>
<comment type="cofactor">
    <cofactor evidence="1 9">
        <name>Mg(2+)</name>
        <dbReference type="ChEBI" id="CHEBI:18420"/>
    </cofactor>
</comment>
<dbReference type="PATRIC" id="fig|1300222.3.peg.3801"/>
<feature type="binding site" evidence="9">
    <location>
        <position position="13"/>
    </location>
    <ligand>
        <name>Mg(2+)</name>
        <dbReference type="ChEBI" id="CHEBI:18420"/>
        <note>catalytic</note>
    </ligand>
</feature>
<evidence type="ECO:0000313" key="10">
    <source>
        <dbReference type="EMBL" id="EMT51166.1"/>
    </source>
</evidence>
<dbReference type="EC" id="3.1.-.-" evidence="9"/>
<protein>
    <recommendedName>
        <fullName evidence="9">CRISPR-associated endoribonuclease Cas2</fullName>
        <ecNumber evidence="9">3.1.-.-</ecNumber>
    </recommendedName>
</protein>